<dbReference type="Pfam" id="PF17958">
    <property type="entry name" value="EF-hand_13"/>
    <property type="match status" value="1"/>
</dbReference>
<evidence type="ECO:0000313" key="6">
    <source>
        <dbReference type="EMBL" id="CAD9690976.1"/>
    </source>
</evidence>
<gene>
    <name evidence="6" type="ORF">QSP1433_LOCUS10821</name>
</gene>
<dbReference type="GO" id="GO:0019888">
    <property type="term" value="F:protein phosphatase regulator activity"/>
    <property type="evidence" value="ECO:0007669"/>
    <property type="project" value="TreeGrafter"/>
</dbReference>
<name>A0A7S2S6E6_9STRA</name>
<dbReference type="FunFam" id="1.10.238.220:FF:000003">
    <property type="entry name" value="Phosphoprotein phosphatase 2A regulatory subunit"/>
    <property type="match status" value="1"/>
</dbReference>
<dbReference type="EMBL" id="HBHK01017190">
    <property type="protein sequence ID" value="CAD9690976.1"/>
    <property type="molecule type" value="Transcribed_RNA"/>
</dbReference>
<dbReference type="Gene3D" id="1.10.238.220">
    <property type="match status" value="1"/>
</dbReference>
<dbReference type="InterPro" id="IPR011992">
    <property type="entry name" value="EF-hand-dom_pair"/>
</dbReference>
<dbReference type="InterPro" id="IPR002048">
    <property type="entry name" value="EF_hand_dom"/>
</dbReference>
<protein>
    <recommendedName>
        <fullName evidence="7">Calmodulin</fullName>
    </recommendedName>
</protein>
<evidence type="ECO:0008006" key="7">
    <source>
        <dbReference type="Google" id="ProtNLM"/>
    </source>
</evidence>
<evidence type="ECO:0000256" key="2">
    <source>
        <dbReference type="ARBA" id="ARBA00022837"/>
    </source>
</evidence>
<accession>A0A7S2S6E6</accession>
<sequence>MTLTLNSRVGVDGKSQGLEGEGLEASESEANVVCGFHAGLLGQLENVRDALPCARLKLDELAFHFLAKESSQVLINGFIADFEAGLELPENPVGVSLSSPVFSPRRFSPSRGGSLQASSPPRSPRSPGRHGFSPRSPISHSTRKTLLESKTISSPPAPVVESEKKKLKETFQISRFYGPGCKRKRSSGTHSIEGIPIKEIDRFFDRHEDGILMNDFVVVCKELCGMPTFFNGPLVHRILLIWKLTKNEDTAENGEHEEEEKQQVVEEENIKITKEQFCHFWGVEMEPYDELDRLFRLLKQPDADTIVGSDFAPYLEELLAYHPGLEFLETTPEFQEKYARTVVARILYQVNTAWNGKISRRELRRSDLLKVCHQVDEEEDINLVHRYFSYEHFYVLYCKFWELDSDHDFLLSRDDLMRHGGHSLTPKIVDRIFQQVVYPFMSGDPERMGFEDFVFFFLAEEDKTNPISLRYWFRCVDLDDDGVIRPWEMKYFYNQQLSRLQSYGHEVISFADVLCQAHDFVHPAEEGHFRLPDFVDHKCIRISGMLFNVLFNLNKFIAFEQRDPYLIRQQHENPDLTDWDRYAAIEYARLASAEEEREIEEENLVNWNHSDSHGRQQQSWLQYNESPF</sequence>
<reference evidence="6" key="1">
    <citation type="submission" date="2021-01" db="EMBL/GenBank/DDBJ databases">
        <authorList>
            <person name="Corre E."/>
            <person name="Pelletier E."/>
            <person name="Niang G."/>
            <person name="Scheremetjew M."/>
            <person name="Finn R."/>
            <person name="Kale V."/>
            <person name="Holt S."/>
            <person name="Cochrane G."/>
            <person name="Meng A."/>
            <person name="Brown T."/>
            <person name="Cohen L."/>
        </authorList>
    </citation>
    <scope>NUCLEOTIDE SEQUENCE</scope>
    <source>
        <strain evidence="6">NY070348D</strain>
    </source>
</reference>
<organism evidence="6">
    <name type="scientific">Mucochytrium quahogii</name>
    <dbReference type="NCBI Taxonomy" id="96639"/>
    <lineage>
        <taxon>Eukaryota</taxon>
        <taxon>Sar</taxon>
        <taxon>Stramenopiles</taxon>
        <taxon>Bigyra</taxon>
        <taxon>Labyrinthulomycetes</taxon>
        <taxon>Thraustochytrida</taxon>
        <taxon>Thraustochytriidae</taxon>
        <taxon>Mucochytrium</taxon>
    </lineage>
</organism>
<dbReference type="FunFam" id="1.10.238.10:FF:000025">
    <property type="entry name" value="serine/threonine-protein phosphatase 2A regulatory subunit B'' subunit alpha"/>
    <property type="match status" value="1"/>
</dbReference>
<feature type="domain" description="PP2A regulatory subunit B'' EF-hand" evidence="5">
    <location>
        <begin position="289"/>
        <end position="378"/>
    </location>
</feature>
<evidence type="ECO:0000259" key="4">
    <source>
        <dbReference type="Pfam" id="PF13499"/>
    </source>
</evidence>
<dbReference type="PANTHER" id="PTHR14095:SF0">
    <property type="entry name" value="MIP22305P"/>
    <property type="match status" value="1"/>
</dbReference>
<feature type="region of interest" description="Disordered" evidence="3">
    <location>
        <begin position="106"/>
        <end position="164"/>
    </location>
</feature>
<dbReference type="Pfam" id="PF13499">
    <property type="entry name" value="EF-hand_7"/>
    <property type="match status" value="1"/>
</dbReference>
<dbReference type="AlphaFoldDB" id="A0A7S2S6E6"/>
<dbReference type="GO" id="GO:0000159">
    <property type="term" value="C:protein phosphatase type 2A complex"/>
    <property type="evidence" value="ECO:0007669"/>
    <property type="project" value="TreeGrafter"/>
</dbReference>
<keyword evidence="2" id="KW-0106">Calcium</keyword>
<feature type="region of interest" description="Disordered" evidence="3">
    <location>
        <begin position="608"/>
        <end position="628"/>
    </location>
</feature>
<dbReference type="GO" id="GO:0046872">
    <property type="term" value="F:metal ion binding"/>
    <property type="evidence" value="ECO:0007669"/>
    <property type="project" value="UniProtKB-KW"/>
</dbReference>
<proteinExistence type="predicted"/>
<evidence type="ECO:0000256" key="1">
    <source>
        <dbReference type="ARBA" id="ARBA00022723"/>
    </source>
</evidence>
<evidence type="ECO:0000256" key="3">
    <source>
        <dbReference type="SAM" id="MobiDB-lite"/>
    </source>
</evidence>
<dbReference type="Gene3D" id="1.10.238.10">
    <property type="entry name" value="EF-hand"/>
    <property type="match status" value="1"/>
</dbReference>
<keyword evidence="1" id="KW-0479">Metal-binding</keyword>
<feature type="domain" description="EF-hand" evidence="4">
    <location>
        <begin position="394"/>
        <end position="485"/>
    </location>
</feature>
<dbReference type="PANTHER" id="PTHR14095">
    <property type="entry name" value="PHOSPHATASE 2A REGULATORY SUBUNIT-RELATED"/>
    <property type="match status" value="1"/>
</dbReference>
<dbReference type="InterPro" id="IPR041534">
    <property type="entry name" value="EF-hand_13"/>
</dbReference>
<evidence type="ECO:0000259" key="5">
    <source>
        <dbReference type="Pfam" id="PF17958"/>
    </source>
</evidence>
<dbReference type="SUPFAM" id="SSF47473">
    <property type="entry name" value="EF-hand"/>
    <property type="match status" value="2"/>
</dbReference>
<feature type="compositionally biased region" description="Low complexity" evidence="3">
    <location>
        <begin position="106"/>
        <end position="137"/>
    </location>
</feature>
<dbReference type="CDD" id="cd21504">
    <property type="entry name" value="PPP2R3A_B-like"/>
    <property type="match status" value="1"/>
</dbReference>